<dbReference type="InterPro" id="IPR012337">
    <property type="entry name" value="RNaseH-like_sf"/>
</dbReference>
<sequence length="260" mass="27857">MSSIPQSPIACGTYGRIAHDMVIVGDTETTGLSPFASAGGNTAGERLCSVGFHRLVRTKSGWTNEDSFSQLVNPLCPVPPEASAVNGFEWVPDGGALEDGKINLAGYPTFDEVADEMMSYIGSAPLVFHNSAFDLAFLDAELARLGHGALTANPIICTKQAFSDMLGKGRPMSYVSGTNLNRLCETLGVDNSERFDPETGKELHGALIDAKMAANCFAILEPFGWMKEEDARIFPHHIEGRLNQLKPDTMSAEPAGMGML</sequence>
<reference evidence="2 3" key="1">
    <citation type="submission" date="2017-08" db="EMBL/GenBank/DDBJ databases">
        <authorList>
            <person name="de Groot N.N."/>
        </authorList>
    </citation>
    <scope>NUCLEOTIDE SEQUENCE [LARGE SCALE GENOMIC DNA]</scope>
    <source>
        <strain evidence="2 3">USBA 78</strain>
    </source>
</reference>
<protein>
    <submittedName>
        <fullName evidence="2">DNA polymerase-3 subunit epsilon</fullName>
    </submittedName>
</protein>
<name>A0A285TIT2_9PROT</name>
<dbReference type="Proteomes" id="UP000219068">
    <property type="component" value="Unassembled WGS sequence"/>
</dbReference>
<dbReference type="CDD" id="cd06127">
    <property type="entry name" value="DEDDh"/>
    <property type="match status" value="1"/>
</dbReference>
<dbReference type="SUPFAM" id="SSF53098">
    <property type="entry name" value="Ribonuclease H-like"/>
    <property type="match status" value="1"/>
</dbReference>
<evidence type="ECO:0000313" key="2">
    <source>
        <dbReference type="EMBL" id="SOC21671.1"/>
    </source>
</evidence>
<dbReference type="PANTHER" id="PTHR30231">
    <property type="entry name" value="DNA POLYMERASE III SUBUNIT EPSILON"/>
    <property type="match status" value="1"/>
</dbReference>
<accession>A0A285TIT2</accession>
<dbReference type="AlphaFoldDB" id="A0A285TIT2"/>
<evidence type="ECO:0000259" key="1">
    <source>
        <dbReference type="SMART" id="SM00479"/>
    </source>
</evidence>
<dbReference type="GO" id="GO:0045004">
    <property type="term" value="P:DNA replication proofreading"/>
    <property type="evidence" value="ECO:0007669"/>
    <property type="project" value="TreeGrafter"/>
</dbReference>
<dbReference type="GO" id="GO:0005829">
    <property type="term" value="C:cytosol"/>
    <property type="evidence" value="ECO:0007669"/>
    <property type="project" value="TreeGrafter"/>
</dbReference>
<gene>
    <name evidence="2" type="ORF">SAMN05428964_103464</name>
</gene>
<organism evidence="2 3">
    <name type="scientific">Thalassospira xiamenensis</name>
    <dbReference type="NCBI Taxonomy" id="220697"/>
    <lineage>
        <taxon>Bacteria</taxon>
        <taxon>Pseudomonadati</taxon>
        <taxon>Pseudomonadota</taxon>
        <taxon>Alphaproteobacteria</taxon>
        <taxon>Rhodospirillales</taxon>
        <taxon>Thalassospiraceae</taxon>
        <taxon>Thalassospira</taxon>
    </lineage>
</organism>
<dbReference type="EMBL" id="OBMM01000003">
    <property type="protein sequence ID" value="SOC21671.1"/>
    <property type="molecule type" value="Genomic_DNA"/>
</dbReference>
<dbReference type="Pfam" id="PF00929">
    <property type="entry name" value="RNase_T"/>
    <property type="match status" value="1"/>
</dbReference>
<dbReference type="InterPro" id="IPR036397">
    <property type="entry name" value="RNaseH_sf"/>
</dbReference>
<evidence type="ECO:0000313" key="3">
    <source>
        <dbReference type="Proteomes" id="UP000219068"/>
    </source>
</evidence>
<feature type="domain" description="Exonuclease" evidence="1">
    <location>
        <begin position="21"/>
        <end position="226"/>
    </location>
</feature>
<dbReference type="PANTHER" id="PTHR30231:SF41">
    <property type="entry name" value="DNA POLYMERASE III SUBUNIT EPSILON"/>
    <property type="match status" value="1"/>
</dbReference>
<dbReference type="Gene3D" id="3.30.420.10">
    <property type="entry name" value="Ribonuclease H-like superfamily/Ribonuclease H"/>
    <property type="match status" value="1"/>
</dbReference>
<proteinExistence type="predicted"/>
<dbReference type="SMART" id="SM00479">
    <property type="entry name" value="EXOIII"/>
    <property type="match status" value="1"/>
</dbReference>
<dbReference type="GO" id="GO:0003676">
    <property type="term" value="F:nucleic acid binding"/>
    <property type="evidence" value="ECO:0007669"/>
    <property type="project" value="InterPro"/>
</dbReference>
<dbReference type="InterPro" id="IPR013520">
    <property type="entry name" value="Ribonucl_H"/>
</dbReference>
<dbReference type="GO" id="GO:0008408">
    <property type="term" value="F:3'-5' exonuclease activity"/>
    <property type="evidence" value="ECO:0007669"/>
    <property type="project" value="TreeGrafter"/>
</dbReference>